<proteinExistence type="predicted"/>
<evidence type="ECO:0000256" key="8">
    <source>
        <dbReference type="ARBA" id="ARBA00023326"/>
    </source>
</evidence>
<dbReference type="Pfam" id="PF00404">
    <property type="entry name" value="Dockerin_1"/>
    <property type="match status" value="1"/>
</dbReference>
<dbReference type="PROSITE" id="PS51766">
    <property type="entry name" value="DOCKERIN"/>
    <property type="match status" value="1"/>
</dbReference>
<evidence type="ECO:0000313" key="10">
    <source>
        <dbReference type="EMBL" id="PYG89407.1"/>
    </source>
</evidence>
<dbReference type="InterPro" id="IPR036439">
    <property type="entry name" value="Dockerin_dom_sf"/>
</dbReference>
<sequence length="365" mass="39729">MQFICFKLRSIYFYRGRLLNCKKVVQESGKEGWLNIKILMNCFFTKIKGGILKMFGKKVLAFVMVLSICLSICFICGSDNQALAAGTSESGLIGDLNGDGAIDALDYSLTKQMLLGLVTDLPVQNDLYAADVDGDGSVNALDLALQKQYLLGIIIKFPKTAEPSGPIVVMPLGDSITDGLTVAGGYRIKLWNTIVSNGQKVDFVGSMSNGPTELGDKNHEGHSGWRIDQIDAKINEWMTAYKPQIVMLHIGTNDIAQGYSVASAPDRLSALIDKICAKLPANGKLYVSSIIPLSMGNWNSQIIDYNSKIPGIVQSKATAGKPVYFVEMYSKITTADLADGVHCNRTGYDKMADVWYAAIKNDLPK</sequence>
<evidence type="ECO:0000256" key="7">
    <source>
        <dbReference type="ARBA" id="ARBA00023295"/>
    </source>
</evidence>
<dbReference type="InterPro" id="IPR002105">
    <property type="entry name" value="Dockerin_1_rpt"/>
</dbReference>
<evidence type="ECO:0000256" key="2">
    <source>
        <dbReference type="ARBA" id="ARBA00012601"/>
    </source>
</evidence>
<dbReference type="EC" id="3.2.1.4" evidence="2"/>
<keyword evidence="8" id="KW-0624">Polysaccharide degradation</keyword>
<dbReference type="EMBL" id="QKMR01000003">
    <property type="protein sequence ID" value="PYG89407.1"/>
    <property type="molecule type" value="Genomic_DNA"/>
</dbReference>
<dbReference type="CDD" id="cd14256">
    <property type="entry name" value="Dockerin_I"/>
    <property type="match status" value="1"/>
</dbReference>
<dbReference type="Gene3D" id="3.40.50.1110">
    <property type="entry name" value="SGNH hydrolase"/>
    <property type="match status" value="1"/>
</dbReference>
<dbReference type="Pfam" id="PF13472">
    <property type="entry name" value="Lipase_GDSL_2"/>
    <property type="match status" value="1"/>
</dbReference>
<dbReference type="SUPFAM" id="SSF52266">
    <property type="entry name" value="SGNH hydrolase"/>
    <property type="match status" value="1"/>
</dbReference>
<evidence type="ECO:0000259" key="9">
    <source>
        <dbReference type="PROSITE" id="PS51766"/>
    </source>
</evidence>
<dbReference type="Proteomes" id="UP000248132">
    <property type="component" value="Unassembled WGS sequence"/>
</dbReference>
<evidence type="ECO:0000256" key="6">
    <source>
        <dbReference type="ARBA" id="ARBA00023277"/>
    </source>
</evidence>
<evidence type="ECO:0000256" key="5">
    <source>
        <dbReference type="ARBA" id="ARBA00023001"/>
    </source>
</evidence>
<feature type="domain" description="Dockerin" evidence="9">
    <location>
        <begin position="89"/>
        <end position="159"/>
    </location>
</feature>
<dbReference type="GO" id="GO:0004622">
    <property type="term" value="F:phosphatidylcholine lysophospholipase activity"/>
    <property type="evidence" value="ECO:0007669"/>
    <property type="project" value="TreeGrafter"/>
</dbReference>
<keyword evidence="7" id="KW-0326">Glycosidase</keyword>
<dbReference type="InterPro" id="IPR051532">
    <property type="entry name" value="Ester_Hydrolysis_Enzymes"/>
</dbReference>
<gene>
    <name evidence="10" type="ORF">LY28_00626</name>
</gene>
<dbReference type="InterPro" id="IPR036514">
    <property type="entry name" value="SGNH_hydro_sf"/>
</dbReference>
<dbReference type="Gene3D" id="1.10.1330.10">
    <property type="entry name" value="Dockerin domain"/>
    <property type="match status" value="1"/>
</dbReference>
<evidence type="ECO:0000256" key="3">
    <source>
        <dbReference type="ARBA" id="ARBA00022729"/>
    </source>
</evidence>
<dbReference type="SUPFAM" id="SSF63446">
    <property type="entry name" value="Type I dockerin domain"/>
    <property type="match status" value="1"/>
</dbReference>
<dbReference type="PROSITE" id="PS00018">
    <property type="entry name" value="EF_HAND_1"/>
    <property type="match status" value="1"/>
</dbReference>
<dbReference type="InterPro" id="IPR018247">
    <property type="entry name" value="EF_Hand_1_Ca_BS"/>
</dbReference>
<name>A0A318XN20_9FIRM</name>
<dbReference type="GO" id="GO:0008810">
    <property type="term" value="F:cellulase activity"/>
    <property type="evidence" value="ECO:0007669"/>
    <property type="project" value="UniProtKB-EC"/>
</dbReference>
<evidence type="ECO:0000256" key="4">
    <source>
        <dbReference type="ARBA" id="ARBA00022801"/>
    </source>
</evidence>
<comment type="catalytic activity">
    <reaction evidence="1">
        <text>Endohydrolysis of (1-&gt;4)-beta-D-glucosidic linkages in cellulose, lichenin and cereal beta-D-glucans.</text>
        <dbReference type="EC" id="3.2.1.4"/>
    </reaction>
</comment>
<dbReference type="CDD" id="cd01833">
    <property type="entry name" value="XynB_like"/>
    <property type="match status" value="1"/>
</dbReference>
<dbReference type="PANTHER" id="PTHR30383:SF5">
    <property type="entry name" value="SGNH HYDROLASE-TYPE ESTERASE DOMAIN-CONTAINING PROTEIN"/>
    <property type="match status" value="1"/>
</dbReference>
<reference evidence="10 11" key="1">
    <citation type="submission" date="2018-06" db="EMBL/GenBank/DDBJ databases">
        <title>Genomic Encyclopedia of Type Strains, Phase I: the one thousand microbial genomes (KMG-I) project.</title>
        <authorList>
            <person name="Kyrpides N."/>
        </authorList>
    </citation>
    <scope>NUCLEOTIDE SEQUENCE [LARGE SCALE GENOMIC DNA]</scope>
    <source>
        <strain evidence="10 11">DSM 19573</strain>
    </source>
</reference>
<evidence type="ECO:0000256" key="1">
    <source>
        <dbReference type="ARBA" id="ARBA00000966"/>
    </source>
</evidence>
<dbReference type="InterPro" id="IPR016134">
    <property type="entry name" value="Dockerin_dom"/>
</dbReference>
<keyword evidence="3" id="KW-0732">Signal</keyword>
<keyword evidence="6" id="KW-0119">Carbohydrate metabolism</keyword>
<evidence type="ECO:0000313" key="11">
    <source>
        <dbReference type="Proteomes" id="UP000248132"/>
    </source>
</evidence>
<dbReference type="InterPro" id="IPR013830">
    <property type="entry name" value="SGNH_hydro"/>
</dbReference>
<accession>A0A318XN20</accession>
<comment type="caution">
    <text evidence="10">The sequence shown here is derived from an EMBL/GenBank/DDBJ whole genome shotgun (WGS) entry which is preliminary data.</text>
</comment>
<dbReference type="PANTHER" id="PTHR30383">
    <property type="entry name" value="THIOESTERASE 1/PROTEASE 1/LYSOPHOSPHOLIPASE L1"/>
    <property type="match status" value="1"/>
</dbReference>
<keyword evidence="5" id="KW-0136">Cellulose degradation</keyword>
<keyword evidence="11" id="KW-1185">Reference proteome</keyword>
<organism evidence="10 11">
    <name type="scientific">Ruminiclostridium sufflavum DSM 19573</name>
    <dbReference type="NCBI Taxonomy" id="1121337"/>
    <lineage>
        <taxon>Bacteria</taxon>
        <taxon>Bacillati</taxon>
        <taxon>Bacillota</taxon>
        <taxon>Clostridia</taxon>
        <taxon>Eubacteriales</taxon>
        <taxon>Oscillospiraceae</taxon>
        <taxon>Ruminiclostridium</taxon>
    </lineage>
</organism>
<dbReference type="AlphaFoldDB" id="A0A318XN20"/>
<protein>
    <recommendedName>
        <fullName evidence="2">cellulase</fullName>
        <ecNumber evidence="2">3.2.1.4</ecNumber>
    </recommendedName>
</protein>
<dbReference type="GO" id="GO:0030245">
    <property type="term" value="P:cellulose catabolic process"/>
    <property type="evidence" value="ECO:0007669"/>
    <property type="project" value="UniProtKB-KW"/>
</dbReference>
<keyword evidence="4" id="KW-0378">Hydrolase</keyword>